<dbReference type="OrthoDB" id="10264021at2759"/>
<organism evidence="1 2">
    <name type="scientific">Olea europaea subsp. europaea</name>
    <dbReference type="NCBI Taxonomy" id="158383"/>
    <lineage>
        <taxon>Eukaryota</taxon>
        <taxon>Viridiplantae</taxon>
        <taxon>Streptophyta</taxon>
        <taxon>Embryophyta</taxon>
        <taxon>Tracheophyta</taxon>
        <taxon>Spermatophyta</taxon>
        <taxon>Magnoliopsida</taxon>
        <taxon>eudicotyledons</taxon>
        <taxon>Gunneridae</taxon>
        <taxon>Pentapetalae</taxon>
        <taxon>asterids</taxon>
        <taxon>lamiids</taxon>
        <taxon>Lamiales</taxon>
        <taxon>Oleaceae</taxon>
        <taxon>Oleeae</taxon>
        <taxon>Olea</taxon>
    </lineage>
</organism>
<evidence type="ECO:0000313" key="2">
    <source>
        <dbReference type="Proteomes" id="UP000594638"/>
    </source>
</evidence>
<dbReference type="EMBL" id="CACTIH010003891">
    <property type="protein sequence ID" value="CAA2986894.1"/>
    <property type="molecule type" value="Genomic_DNA"/>
</dbReference>
<dbReference type="AlphaFoldDB" id="A0A8S0S2W4"/>
<keyword evidence="2" id="KW-1185">Reference proteome</keyword>
<dbReference type="Proteomes" id="UP000594638">
    <property type="component" value="Unassembled WGS sequence"/>
</dbReference>
<reference evidence="1 2" key="1">
    <citation type="submission" date="2019-12" db="EMBL/GenBank/DDBJ databases">
        <authorList>
            <person name="Alioto T."/>
            <person name="Alioto T."/>
            <person name="Gomez Garrido J."/>
        </authorList>
    </citation>
    <scope>NUCLEOTIDE SEQUENCE [LARGE SCALE GENOMIC DNA]</scope>
</reference>
<evidence type="ECO:0000313" key="1">
    <source>
        <dbReference type="EMBL" id="CAA2986894.1"/>
    </source>
</evidence>
<protein>
    <submittedName>
        <fullName evidence="1">V-type proton ATPase subunit c 1</fullName>
    </submittedName>
</protein>
<accession>A0A8S0S2W4</accession>
<comment type="caution">
    <text evidence="1">The sequence shown here is derived from an EMBL/GenBank/DDBJ whole genome shotgun (WGS) entry which is preliminary data.</text>
</comment>
<gene>
    <name evidence="1" type="ORF">OLEA9_A033732</name>
</gene>
<sequence length="157" mass="17736">MVTPAISWSWALVQISSYTFAAIEITVVIGVSVLSTTWGIYITESSLIGAAIKAPRVTSKNLIKTRKSDRLGYFHEDAEVLELMIWSWEVLGPLVLIRGVEETGPCYSTDRVAQRDVGEEKVYISEKGECFESIRFSRPEIYNEFGVILRIEPSWIE</sequence>
<proteinExistence type="predicted"/>
<dbReference type="Gramene" id="OE9A033732T1">
    <property type="protein sequence ID" value="OE9A033732C1"/>
    <property type="gene ID" value="OE9A033732"/>
</dbReference>
<name>A0A8S0S2W4_OLEEU</name>